<keyword evidence="9 15" id="KW-0472">Membrane</keyword>
<comment type="caution">
    <text evidence="16">The sequence shown here is derived from an EMBL/GenBank/DDBJ whole genome shotgun (WGS) entry which is preliminary data.</text>
</comment>
<proteinExistence type="inferred from homology"/>
<keyword evidence="11" id="KW-1208">Phospholipid metabolism</keyword>
<dbReference type="PANTHER" id="PTHR31201">
    <property type="entry name" value="OS01G0585100 PROTEIN"/>
    <property type="match status" value="1"/>
</dbReference>
<keyword evidence="5" id="KW-0808">Transferase</keyword>
<evidence type="ECO:0000256" key="5">
    <source>
        <dbReference type="ARBA" id="ARBA00022679"/>
    </source>
</evidence>
<feature type="region of interest" description="Disordered" evidence="14">
    <location>
        <begin position="1"/>
        <end position="40"/>
    </location>
</feature>
<dbReference type="Proteomes" id="UP000318571">
    <property type="component" value="Chromosome 6"/>
</dbReference>
<reference evidence="16 17" key="1">
    <citation type="journal article" date="2018" name="Nat. Ecol. Evol.">
        <title>Genomic signatures of mitonuclear coevolution across populations of Tigriopus californicus.</title>
        <authorList>
            <person name="Barreto F.S."/>
            <person name="Watson E.T."/>
            <person name="Lima T.G."/>
            <person name="Willett C.S."/>
            <person name="Edmands S."/>
            <person name="Li W."/>
            <person name="Burton R.S."/>
        </authorList>
    </citation>
    <scope>NUCLEOTIDE SEQUENCE [LARGE SCALE GENOMIC DNA]</scope>
    <source>
        <strain evidence="16 17">San Diego</strain>
    </source>
</reference>
<feature type="region of interest" description="Disordered" evidence="14">
    <location>
        <begin position="503"/>
        <end position="531"/>
    </location>
</feature>
<feature type="transmembrane region" description="Helical" evidence="15">
    <location>
        <begin position="299"/>
        <end position="317"/>
    </location>
</feature>
<name>A0A553PQ00_TIGCA</name>
<evidence type="ECO:0000256" key="7">
    <source>
        <dbReference type="ARBA" id="ARBA00022989"/>
    </source>
</evidence>
<dbReference type="InterPro" id="IPR021261">
    <property type="entry name" value="GPCAT"/>
</dbReference>
<feature type="compositionally biased region" description="Polar residues" evidence="14">
    <location>
        <begin position="509"/>
        <end position="527"/>
    </location>
</feature>
<evidence type="ECO:0000256" key="3">
    <source>
        <dbReference type="ARBA" id="ARBA00019082"/>
    </source>
</evidence>
<evidence type="ECO:0000256" key="1">
    <source>
        <dbReference type="ARBA" id="ARBA00004141"/>
    </source>
</evidence>
<evidence type="ECO:0000256" key="6">
    <source>
        <dbReference type="ARBA" id="ARBA00022692"/>
    </source>
</evidence>
<feature type="transmembrane region" description="Helical" evidence="15">
    <location>
        <begin position="230"/>
        <end position="250"/>
    </location>
</feature>
<evidence type="ECO:0000256" key="4">
    <source>
        <dbReference type="ARBA" id="ARBA00022516"/>
    </source>
</evidence>
<evidence type="ECO:0000256" key="2">
    <source>
        <dbReference type="ARBA" id="ARBA00006675"/>
    </source>
</evidence>
<dbReference type="OrthoDB" id="6374474at2759"/>
<dbReference type="EMBL" id="VCGU01000002">
    <property type="protein sequence ID" value="TRY79763.1"/>
    <property type="molecule type" value="Genomic_DNA"/>
</dbReference>
<feature type="region of interest" description="Disordered" evidence="14">
    <location>
        <begin position="440"/>
        <end position="472"/>
    </location>
</feature>
<feature type="coiled-coil region" evidence="13">
    <location>
        <begin position="92"/>
        <end position="119"/>
    </location>
</feature>
<organism evidence="16 17">
    <name type="scientific">Tigriopus californicus</name>
    <name type="common">Marine copepod</name>
    <dbReference type="NCBI Taxonomy" id="6832"/>
    <lineage>
        <taxon>Eukaryota</taxon>
        <taxon>Metazoa</taxon>
        <taxon>Ecdysozoa</taxon>
        <taxon>Arthropoda</taxon>
        <taxon>Crustacea</taxon>
        <taxon>Multicrustacea</taxon>
        <taxon>Hexanauplia</taxon>
        <taxon>Copepoda</taxon>
        <taxon>Harpacticoida</taxon>
        <taxon>Harpacticidae</taxon>
        <taxon>Tigriopus</taxon>
    </lineage>
</organism>
<protein>
    <recommendedName>
        <fullName evidence="3">Glycerophosphocholine acyltransferase 1</fullName>
    </recommendedName>
</protein>
<evidence type="ECO:0000256" key="8">
    <source>
        <dbReference type="ARBA" id="ARBA00023098"/>
    </source>
</evidence>
<evidence type="ECO:0000256" key="11">
    <source>
        <dbReference type="ARBA" id="ARBA00023264"/>
    </source>
</evidence>
<keyword evidence="6 15" id="KW-0812">Transmembrane</keyword>
<feature type="transmembrane region" description="Helical" evidence="15">
    <location>
        <begin position="179"/>
        <end position="196"/>
    </location>
</feature>
<evidence type="ECO:0000313" key="17">
    <source>
        <dbReference type="Proteomes" id="UP000318571"/>
    </source>
</evidence>
<keyword evidence="13" id="KW-0175">Coiled coil</keyword>
<dbReference type="OMA" id="RIVQFRI"/>
<keyword evidence="10" id="KW-0594">Phospholipid biosynthesis</keyword>
<dbReference type="GO" id="GO:0016020">
    <property type="term" value="C:membrane"/>
    <property type="evidence" value="ECO:0007669"/>
    <property type="project" value="UniProtKB-SubCell"/>
</dbReference>
<dbReference type="PANTHER" id="PTHR31201:SF1">
    <property type="entry name" value="GLYCEROPHOSPHOCHOLINE ACYLTRANSFERASE 1"/>
    <property type="match status" value="1"/>
</dbReference>
<keyword evidence="7 15" id="KW-1133">Transmembrane helix</keyword>
<dbReference type="GO" id="GO:0016746">
    <property type="term" value="F:acyltransferase activity"/>
    <property type="evidence" value="ECO:0007669"/>
    <property type="project" value="UniProtKB-KW"/>
</dbReference>
<comment type="subcellular location">
    <subcellularLocation>
        <location evidence="1">Membrane</location>
        <topology evidence="1">Multi-pass membrane protein</topology>
    </subcellularLocation>
</comment>
<feature type="transmembrane region" description="Helical" evidence="15">
    <location>
        <begin position="203"/>
        <end position="224"/>
    </location>
</feature>
<feature type="transmembrane region" description="Helical" evidence="15">
    <location>
        <begin position="403"/>
        <end position="423"/>
    </location>
</feature>
<keyword evidence="12" id="KW-0012">Acyltransferase</keyword>
<evidence type="ECO:0000256" key="10">
    <source>
        <dbReference type="ARBA" id="ARBA00023209"/>
    </source>
</evidence>
<comment type="similarity">
    <text evidence="2">Belongs to the GPC1 family.</text>
</comment>
<dbReference type="Pfam" id="PF10998">
    <property type="entry name" value="DUF2838"/>
    <property type="match status" value="1"/>
</dbReference>
<evidence type="ECO:0000256" key="13">
    <source>
        <dbReference type="SAM" id="Coils"/>
    </source>
</evidence>
<evidence type="ECO:0000256" key="15">
    <source>
        <dbReference type="SAM" id="Phobius"/>
    </source>
</evidence>
<keyword evidence="4" id="KW-0444">Lipid biosynthesis</keyword>
<feature type="transmembrane region" description="Helical" evidence="15">
    <location>
        <begin position="156"/>
        <end position="173"/>
    </location>
</feature>
<accession>A0A553PQ00</accession>
<evidence type="ECO:0000256" key="14">
    <source>
        <dbReference type="SAM" id="MobiDB-lite"/>
    </source>
</evidence>
<feature type="transmembrane region" description="Helical" evidence="15">
    <location>
        <begin position="376"/>
        <end position="397"/>
    </location>
</feature>
<evidence type="ECO:0000256" key="12">
    <source>
        <dbReference type="ARBA" id="ARBA00023315"/>
    </source>
</evidence>
<dbReference type="GO" id="GO:0006656">
    <property type="term" value="P:phosphatidylcholine biosynthetic process"/>
    <property type="evidence" value="ECO:0007669"/>
    <property type="project" value="TreeGrafter"/>
</dbReference>
<dbReference type="AlphaFoldDB" id="A0A553PQ00"/>
<sequence length="550" mass="63613">MAEHPGVWEEPSHSVPASLPSREESDQLRELSSSPRGHLVHDVREAVDHFRREMSENMKDAFNRSTDKLYHVITGNNRIVQFRIGENGKLILEKTIQSLNMQTNKIKEARQKLIDAGKQVPLKTKKQIREAITGDPNKRIRDHLKEEPQVKMIDKFSFTLGVLVITFTEWIIMRHPDWFQAYYKLLMTFLFVLRYVNYKEAKFQFFMLDFCYLVNFSCMIQTFFYPDHLVWFVANFAASMGPLATAIVVWRNSLVFHDLDKVTSFFLHAFPPLLCHLLRWDLIPCNAVQANTTLSFGPYFFSAVGIYVCWQIMYLIATEYLFKSQLDADPELTTSLRYLSQDKKNPARKLVRKVCVQLKVLRQDEDMDPDQWKTKIIFVVSQLVYTICTLIPPYLIFLSYSVSVIYLITIFSWATWNGASYYVEVFSKRYNMKFGQEVVPKEKAKDDDGPESSSSSSDPKRSKSGENQDEDDDIFLDSLDHLNLNESQAIELIEILEKLEDDADENKSANRASGSSEDGSDIVQISKSDLEEKELEELVSQLPPEAKKDV</sequence>
<evidence type="ECO:0000256" key="9">
    <source>
        <dbReference type="ARBA" id="ARBA00023136"/>
    </source>
</evidence>
<keyword evidence="8" id="KW-0443">Lipid metabolism</keyword>
<keyword evidence="17" id="KW-1185">Reference proteome</keyword>
<gene>
    <name evidence="16" type="ORF">TCAL_08101</name>
</gene>
<feature type="compositionally biased region" description="Basic and acidic residues" evidence="14">
    <location>
        <begin position="1"/>
        <end position="12"/>
    </location>
</feature>
<evidence type="ECO:0000313" key="16">
    <source>
        <dbReference type="EMBL" id="TRY79763.1"/>
    </source>
</evidence>